<sequence length="284" mass="32933">MFDPVEVFLSYRHRFIKRRVFPSRSASGSSWMYVSVLFRIVGNVAEIQVDMHDFIDLCLPCGRPVEWSCEVEFSSADFRRSAREDCTGSFRQGIHEFVMFFRPPFVGREHLFELESRCVSCCVGRINGRFWSVLIIVVSSVERSLQIIRVLIWRLFSCTTSMWGDWVKKYLLRGETFWDAKDTGLGSWTDVWHPQGRLIEITGEVGTQKLGIARESKICEVLRDGARRFRSCRDQCIRDVIQSITCLPLSLSDLVPDGVLWKYGEDNYKGVFIASDVWQQLRGR</sequence>
<protein>
    <submittedName>
        <fullName evidence="1">Uncharacterized protein</fullName>
    </submittedName>
</protein>
<name>A0ABQ7BFU0_BRACR</name>
<comment type="caution">
    <text evidence="1">The sequence shown here is derived from an EMBL/GenBank/DDBJ whole genome shotgun (WGS) entry which is preliminary data.</text>
</comment>
<dbReference type="Proteomes" id="UP000266723">
    <property type="component" value="Unassembled WGS sequence"/>
</dbReference>
<evidence type="ECO:0000313" key="2">
    <source>
        <dbReference type="Proteomes" id="UP000266723"/>
    </source>
</evidence>
<reference evidence="1 2" key="1">
    <citation type="journal article" date="2020" name="BMC Genomics">
        <title>Intraspecific diversification of the crop wild relative Brassica cretica Lam. using demographic model selection.</title>
        <authorList>
            <person name="Kioukis A."/>
            <person name="Michalopoulou V.A."/>
            <person name="Briers L."/>
            <person name="Pirintsos S."/>
            <person name="Studholme D.J."/>
            <person name="Pavlidis P."/>
            <person name="Sarris P.F."/>
        </authorList>
    </citation>
    <scope>NUCLEOTIDE SEQUENCE [LARGE SCALE GENOMIC DNA]</scope>
    <source>
        <strain evidence="2">cv. PFS-1207/04</strain>
    </source>
</reference>
<proteinExistence type="predicted"/>
<accession>A0ABQ7BFU0</accession>
<dbReference type="EMBL" id="QGKV02001507">
    <property type="protein sequence ID" value="KAF3530795.1"/>
    <property type="molecule type" value="Genomic_DNA"/>
</dbReference>
<keyword evidence="2" id="KW-1185">Reference proteome</keyword>
<organism evidence="1 2">
    <name type="scientific">Brassica cretica</name>
    <name type="common">Mustard</name>
    <dbReference type="NCBI Taxonomy" id="69181"/>
    <lineage>
        <taxon>Eukaryota</taxon>
        <taxon>Viridiplantae</taxon>
        <taxon>Streptophyta</taxon>
        <taxon>Embryophyta</taxon>
        <taxon>Tracheophyta</taxon>
        <taxon>Spermatophyta</taxon>
        <taxon>Magnoliopsida</taxon>
        <taxon>eudicotyledons</taxon>
        <taxon>Gunneridae</taxon>
        <taxon>Pentapetalae</taxon>
        <taxon>rosids</taxon>
        <taxon>malvids</taxon>
        <taxon>Brassicales</taxon>
        <taxon>Brassicaceae</taxon>
        <taxon>Brassiceae</taxon>
        <taxon>Brassica</taxon>
    </lineage>
</organism>
<evidence type="ECO:0000313" key="1">
    <source>
        <dbReference type="EMBL" id="KAF3530795.1"/>
    </source>
</evidence>
<gene>
    <name evidence="1" type="ORF">DY000_02040504</name>
</gene>